<reference evidence="1 2" key="1">
    <citation type="journal article" date="2022" name="Nat. Ecol. Evol.">
        <title>A masculinizing supergene underlies an exaggerated male reproductive morph in a spider.</title>
        <authorList>
            <person name="Hendrickx F."/>
            <person name="De Corte Z."/>
            <person name="Sonet G."/>
            <person name="Van Belleghem S.M."/>
            <person name="Kostlbacher S."/>
            <person name="Vangestel C."/>
        </authorList>
    </citation>
    <scope>NUCLEOTIDE SEQUENCE [LARGE SCALE GENOMIC DNA]</scope>
    <source>
        <strain evidence="1">W744_W776</strain>
    </source>
</reference>
<organism evidence="1 2">
    <name type="scientific">Oedothorax gibbosus</name>
    <dbReference type="NCBI Taxonomy" id="931172"/>
    <lineage>
        <taxon>Eukaryota</taxon>
        <taxon>Metazoa</taxon>
        <taxon>Ecdysozoa</taxon>
        <taxon>Arthropoda</taxon>
        <taxon>Chelicerata</taxon>
        <taxon>Arachnida</taxon>
        <taxon>Araneae</taxon>
        <taxon>Araneomorphae</taxon>
        <taxon>Entelegynae</taxon>
        <taxon>Araneoidea</taxon>
        <taxon>Linyphiidae</taxon>
        <taxon>Erigoninae</taxon>
        <taxon>Oedothorax</taxon>
    </lineage>
</organism>
<name>A0AAV6UG90_9ARAC</name>
<dbReference type="Proteomes" id="UP000827092">
    <property type="component" value="Unassembled WGS sequence"/>
</dbReference>
<evidence type="ECO:0000313" key="1">
    <source>
        <dbReference type="EMBL" id="KAG8182585.1"/>
    </source>
</evidence>
<keyword evidence="2" id="KW-1185">Reference proteome</keyword>
<proteinExistence type="predicted"/>
<sequence>MARDGPGTPHYICDFTNAPYPKSVLFVYSIDSYQARKYHSRFTPLIQRPVTLCNYSNRCKTGQWDLSLGPDQIATIAIQRYSQVSSGQLFVYDIMTKVPEN</sequence>
<dbReference type="AlphaFoldDB" id="A0AAV6UG90"/>
<evidence type="ECO:0000313" key="2">
    <source>
        <dbReference type="Proteomes" id="UP000827092"/>
    </source>
</evidence>
<comment type="caution">
    <text evidence="1">The sequence shown here is derived from an EMBL/GenBank/DDBJ whole genome shotgun (WGS) entry which is preliminary data.</text>
</comment>
<gene>
    <name evidence="1" type="ORF">JTE90_021723</name>
</gene>
<accession>A0AAV6UG90</accession>
<protein>
    <submittedName>
        <fullName evidence="1">Uncharacterized protein</fullName>
    </submittedName>
</protein>
<dbReference type="EMBL" id="JAFNEN010000458">
    <property type="protein sequence ID" value="KAG8182585.1"/>
    <property type="molecule type" value="Genomic_DNA"/>
</dbReference>